<evidence type="ECO:0000313" key="8">
    <source>
        <dbReference type="EMBL" id="NYT35628.1"/>
    </source>
</evidence>
<feature type="transmembrane region" description="Helical" evidence="6">
    <location>
        <begin position="54"/>
        <end position="73"/>
    </location>
</feature>
<comment type="subcellular location">
    <subcellularLocation>
        <location evidence="1">Cell membrane</location>
        <topology evidence="1">Multi-pass membrane protein</topology>
    </subcellularLocation>
</comment>
<dbReference type="InterPro" id="IPR010432">
    <property type="entry name" value="RDD"/>
</dbReference>
<feature type="transmembrane region" description="Helical" evidence="6">
    <location>
        <begin position="94"/>
        <end position="121"/>
    </location>
</feature>
<organism evidence="8 9">
    <name type="scientific">Allopusillimonas soli</name>
    <dbReference type="NCBI Taxonomy" id="659016"/>
    <lineage>
        <taxon>Bacteria</taxon>
        <taxon>Pseudomonadati</taxon>
        <taxon>Pseudomonadota</taxon>
        <taxon>Betaproteobacteria</taxon>
        <taxon>Burkholderiales</taxon>
        <taxon>Alcaligenaceae</taxon>
        <taxon>Allopusillimonas</taxon>
    </lineage>
</organism>
<dbReference type="PANTHER" id="PTHR36115:SF10">
    <property type="entry name" value="RDD DOMAIN-CONTAINING PROTEIN"/>
    <property type="match status" value="1"/>
</dbReference>
<keyword evidence="4 6" id="KW-1133">Transmembrane helix</keyword>
<proteinExistence type="predicted"/>
<evidence type="ECO:0000259" key="7">
    <source>
        <dbReference type="Pfam" id="PF06271"/>
    </source>
</evidence>
<feature type="transmembrane region" description="Helical" evidence="6">
    <location>
        <begin position="21"/>
        <end position="42"/>
    </location>
</feature>
<name>A0A853F728_9BURK</name>
<dbReference type="Proteomes" id="UP000580517">
    <property type="component" value="Unassembled WGS sequence"/>
</dbReference>
<evidence type="ECO:0000256" key="2">
    <source>
        <dbReference type="ARBA" id="ARBA00022475"/>
    </source>
</evidence>
<dbReference type="Pfam" id="PF06271">
    <property type="entry name" value="RDD"/>
    <property type="match status" value="1"/>
</dbReference>
<evidence type="ECO:0000256" key="6">
    <source>
        <dbReference type="SAM" id="Phobius"/>
    </source>
</evidence>
<dbReference type="EMBL" id="JACCEW010000001">
    <property type="protein sequence ID" value="NYT35628.1"/>
    <property type="molecule type" value="Genomic_DNA"/>
</dbReference>
<dbReference type="OrthoDB" id="5298807at2"/>
<dbReference type="GO" id="GO:0005886">
    <property type="term" value="C:plasma membrane"/>
    <property type="evidence" value="ECO:0007669"/>
    <property type="project" value="UniProtKB-SubCell"/>
</dbReference>
<evidence type="ECO:0000313" key="9">
    <source>
        <dbReference type="Proteomes" id="UP000580517"/>
    </source>
</evidence>
<evidence type="ECO:0000256" key="3">
    <source>
        <dbReference type="ARBA" id="ARBA00022692"/>
    </source>
</evidence>
<keyword evidence="9" id="KW-1185">Reference proteome</keyword>
<dbReference type="PANTHER" id="PTHR36115">
    <property type="entry name" value="PROLINE-RICH ANTIGEN HOMOLOG-RELATED"/>
    <property type="match status" value="1"/>
</dbReference>
<feature type="domain" description="RDD" evidence="7">
    <location>
        <begin position="14"/>
        <end position="159"/>
    </location>
</feature>
<gene>
    <name evidence="8" type="ORF">H0A68_01990</name>
</gene>
<sequence>MPHISPAAPSLVSRRRRLACMMYEGVLLFGVVFLAGLVFDVLTDSRNALMLRHVRQGVLFFAIGLYFVICWRLKGQTLPMKTWHIRLIDRHGGIPPLHVLILRYLLAWPLPLIAAQIVMAAAQATGYSSTDMFIVFAPFAGFIWAWFDPDGQFVHDRLLGTRLVDAPKQQHASV</sequence>
<keyword evidence="2" id="KW-1003">Cell membrane</keyword>
<reference evidence="8 9" key="1">
    <citation type="submission" date="2020-07" db="EMBL/GenBank/DDBJ databases">
        <title>Taxonomic revisions and descriptions of new bacterial species based on genomic comparisons in the high-G+C-content subgroup of the family Alcaligenaceae.</title>
        <authorList>
            <person name="Szabo A."/>
            <person name="Felfoldi T."/>
        </authorList>
    </citation>
    <scope>NUCLEOTIDE SEQUENCE [LARGE SCALE GENOMIC DNA]</scope>
    <source>
        <strain evidence="8 9">DSM 25264</strain>
    </source>
</reference>
<feature type="transmembrane region" description="Helical" evidence="6">
    <location>
        <begin position="127"/>
        <end position="147"/>
    </location>
</feature>
<dbReference type="InterPro" id="IPR051791">
    <property type="entry name" value="Pra-immunoreactive"/>
</dbReference>
<evidence type="ECO:0000256" key="1">
    <source>
        <dbReference type="ARBA" id="ARBA00004651"/>
    </source>
</evidence>
<dbReference type="AlphaFoldDB" id="A0A853F728"/>
<keyword evidence="5 6" id="KW-0472">Membrane</keyword>
<dbReference type="RefSeq" id="WP_129967541.1">
    <property type="nucleotide sequence ID" value="NZ_JACCEW010000001.1"/>
</dbReference>
<comment type="caution">
    <text evidence="8">The sequence shown here is derived from an EMBL/GenBank/DDBJ whole genome shotgun (WGS) entry which is preliminary data.</text>
</comment>
<protein>
    <submittedName>
        <fullName evidence="8">RDD family protein</fullName>
    </submittedName>
</protein>
<evidence type="ECO:0000256" key="5">
    <source>
        <dbReference type="ARBA" id="ARBA00023136"/>
    </source>
</evidence>
<evidence type="ECO:0000256" key="4">
    <source>
        <dbReference type="ARBA" id="ARBA00022989"/>
    </source>
</evidence>
<accession>A0A853F728</accession>
<keyword evidence="3 6" id="KW-0812">Transmembrane</keyword>